<comment type="caution">
    <text evidence="1">The sequence shown here is derived from an EMBL/GenBank/DDBJ whole genome shotgun (WGS) entry which is preliminary data.</text>
</comment>
<evidence type="ECO:0000313" key="2">
    <source>
        <dbReference type="Proteomes" id="UP000708148"/>
    </source>
</evidence>
<protein>
    <submittedName>
        <fullName evidence="1">Uncharacterized protein</fullName>
    </submittedName>
</protein>
<accession>A0A8S1JFM3</accession>
<sequence length="99" mass="10802">MARRHWSLEHATCGSARLFTCIKFAKCDSLVAGVRASPVARWAYCPITFATITFGCDCCAALTAELYFPFFRAVGVPTGRRPVGDQGIDRGYLLVGHVT</sequence>
<reference evidence="1" key="1">
    <citation type="submission" date="2020-12" db="EMBL/GenBank/DDBJ databases">
        <authorList>
            <person name="Iha C."/>
        </authorList>
    </citation>
    <scope>NUCLEOTIDE SEQUENCE</scope>
</reference>
<proteinExistence type="predicted"/>
<evidence type="ECO:0000313" key="1">
    <source>
        <dbReference type="EMBL" id="CAD7704812.1"/>
    </source>
</evidence>
<dbReference type="Proteomes" id="UP000708148">
    <property type="component" value="Unassembled WGS sequence"/>
</dbReference>
<name>A0A8S1JFM3_9CHLO</name>
<dbReference type="AlphaFoldDB" id="A0A8S1JFM3"/>
<gene>
    <name evidence="1" type="ORF">OSTQU699_LOCUS10167</name>
</gene>
<keyword evidence="2" id="KW-1185">Reference proteome</keyword>
<organism evidence="1 2">
    <name type="scientific">Ostreobium quekettii</name>
    <dbReference type="NCBI Taxonomy" id="121088"/>
    <lineage>
        <taxon>Eukaryota</taxon>
        <taxon>Viridiplantae</taxon>
        <taxon>Chlorophyta</taxon>
        <taxon>core chlorophytes</taxon>
        <taxon>Ulvophyceae</taxon>
        <taxon>TCBD clade</taxon>
        <taxon>Bryopsidales</taxon>
        <taxon>Ostreobineae</taxon>
        <taxon>Ostreobiaceae</taxon>
        <taxon>Ostreobium</taxon>
    </lineage>
</organism>
<dbReference type="EMBL" id="CAJHUC010002957">
    <property type="protein sequence ID" value="CAD7704812.1"/>
    <property type="molecule type" value="Genomic_DNA"/>
</dbReference>